<name>A0AAV4UW18_9ARAC</name>
<organism evidence="1 2">
    <name type="scientific">Caerostris darwini</name>
    <dbReference type="NCBI Taxonomy" id="1538125"/>
    <lineage>
        <taxon>Eukaryota</taxon>
        <taxon>Metazoa</taxon>
        <taxon>Ecdysozoa</taxon>
        <taxon>Arthropoda</taxon>
        <taxon>Chelicerata</taxon>
        <taxon>Arachnida</taxon>
        <taxon>Araneae</taxon>
        <taxon>Araneomorphae</taxon>
        <taxon>Entelegynae</taxon>
        <taxon>Araneoidea</taxon>
        <taxon>Araneidae</taxon>
        <taxon>Caerostris</taxon>
    </lineage>
</organism>
<dbReference type="EMBL" id="BPLQ01011961">
    <property type="protein sequence ID" value="GIY61594.1"/>
    <property type="molecule type" value="Genomic_DNA"/>
</dbReference>
<evidence type="ECO:0000313" key="2">
    <source>
        <dbReference type="Proteomes" id="UP001054837"/>
    </source>
</evidence>
<protein>
    <submittedName>
        <fullName evidence="1">Uncharacterized protein</fullName>
    </submittedName>
</protein>
<reference evidence="1 2" key="1">
    <citation type="submission" date="2021-06" db="EMBL/GenBank/DDBJ databases">
        <title>Caerostris darwini draft genome.</title>
        <authorList>
            <person name="Kono N."/>
            <person name="Arakawa K."/>
        </authorList>
    </citation>
    <scope>NUCLEOTIDE SEQUENCE [LARGE SCALE GENOMIC DNA]</scope>
</reference>
<comment type="caution">
    <text evidence="1">The sequence shown here is derived from an EMBL/GenBank/DDBJ whole genome shotgun (WGS) entry which is preliminary data.</text>
</comment>
<dbReference type="AlphaFoldDB" id="A0AAV4UW18"/>
<evidence type="ECO:0000313" key="1">
    <source>
        <dbReference type="EMBL" id="GIY61594.1"/>
    </source>
</evidence>
<proteinExistence type="predicted"/>
<keyword evidence="2" id="KW-1185">Reference proteome</keyword>
<gene>
    <name evidence="1" type="ORF">CDAR_509371</name>
</gene>
<sequence length="171" mass="19199">MGCIHQMNIILPDDFQVDGKDLNFCSPNVFCLMFQFISGIEGRALAIEISRGTSITWKKDGTKKNVPFSPAEIKLRSMLQMKILPNFIYAMFEKNGEPSFSLKFRLFVLPTVISFGNFMGGNISPNFAKSGGKECQYLLFRAIMVLSCIEMLIELCRQLADFICACALLVV</sequence>
<accession>A0AAV4UW18</accession>
<dbReference type="Proteomes" id="UP001054837">
    <property type="component" value="Unassembled WGS sequence"/>
</dbReference>